<keyword evidence="5" id="KW-0547">Nucleotide-binding</keyword>
<dbReference type="InterPro" id="IPR027302">
    <property type="entry name" value="Gln_synth_N_conserv_site"/>
</dbReference>
<reference evidence="14" key="2">
    <citation type="submission" date="2017-10" db="EMBL/GenBank/DDBJ databases">
        <authorList>
            <person name="Frank J."/>
        </authorList>
    </citation>
    <scope>NUCLEOTIDE SEQUENCE [LARGE SCALE GENOMIC DNA]</scope>
</reference>
<dbReference type="PROSITE" id="PS51986">
    <property type="entry name" value="GS_BETA_GRASP"/>
    <property type="match status" value="1"/>
</dbReference>
<dbReference type="Proteomes" id="UP000501926">
    <property type="component" value="Chromosome"/>
</dbReference>
<dbReference type="InterPro" id="IPR008147">
    <property type="entry name" value="Gln_synt_N"/>
</dbReference>
<dbReference type="SUPFAM" id="SSF54368">
    <property type="entry name" value="Glutamine synthetase, N-terminal domain"/>
    <property type="match status" value="1"/>
</dbReference>
<accession>A0A2C9CBX8</accession>
<proteinExistence type="inferred from homology"/>
<dbReference type="Pfam" id="PF00120">
    <property type="entry name" value="Gln-synt_C"/>
    <property type="match status" value="1"/>
</dbReference>
<evidence type="ECO:0000256" key="9">
    <source>
        <dbReference type="RuleBase" id="RU000384"/>
    </source>
</evidence>
<dbReference type="GO" id="GO:0005524">
    <property type="term" value="F:ATP binding"/>
    <property type="evidence" value="ECO:0007669"/>
    <property type="project" value="UniProtKB-KW"/>
</dbReference>
<dbReference type="EMBL" id="CP049055">
    <property type="protein sequence ID" value="QII11323.1"/>
    <property type="molecule type" value="Genomic_DNA"/>
</dbReference>
<evidence type="ECO:0000256" key="5">
    <source>
        <dbReference type="ARBA" id="ARBA00022741"/>
    </source>
</evidence>
<evidence type="ECO:0000256" key="4">
    <source>
        <dbReference type="ARBA" id="ARBA00022723"/>
    </source>
</evidence>
<dbReference type="Pfam" id="PF03951">
    <property type="entry name" value="Gln-synt_N"/>
    <property type="match status" value="1"/>
</dbReference>
<evidence type="ECO:0000313" key="14">
    <source>
        <dbReference type="Proteomes" id="UP000221734"/>
    </source>
</evidence>
<dbReference type="Gene3D" id="3.10.20.70">
    <property type="entry name" value="Glutamine synthetase, N-terminal domain"/>
    <property type="match status" value="1"/>
</dbReference>
<evidence type="ECO:0000256" key="2">
    <source>
        <dbReference type="ARBA" id="ARBA00009897"/>
    </source>
</evidence>
<dbReference type="PROSITE" id="PS00180">
    <property type="entry name" value="GLNA_1"/>
    <property type="match status" value="1"/>
</dbReference>
<evidence type="ECO:0000259" key="11">
    <source>
        <dbReference type="PROSITE" id="PS51987"/>
    </source>
</evidence>
<feature type="domain" description="GS catalytic" evidence="11">
    <location>
        <begin position="108"/>
        <end position="448"/>
    </location>
</feature>
<dbReference type="SUPFAM" id="SSF55931">
    <property type="entry name" value="Glutamine synthetase/guanido kinase"/>
    <property type="match status" value="1"/>
</dbReference>
<comment type="cofactor">
    <cofactor evidence="1">
        <name>Mg(2+)</name>
        <dbReference type="ChEBI" id="CHEBI:18420"/>
    </cofactor>
</comment>
<dbReference type="GO" id="GO:0006542">
    <property type="term" value="P:glutamine biosynthetic process"/>
    <property type="evidence" value="ECO:0007669"/>
    <property type="project" value="InterPro"/>
</dbReference>
<dbReference type="KEGG" id="kst:KSMBR1_0678"/>
<keyword evidence="3 13" id="KW-0436">Ligase</keyword>
<reference evidence="13" key="1">
    <citation type="submission" date="2017-10" db="EMBL/GenBank/DDBJ databases">
        <authorList>
            <person name="Banno H."/>
            <person name="Chua N.-H."/>
        </authorList>
    </citation>
    <scope>NUCLEOTIDE SEQUENCE [LARGE SCALE GENOMIC DNA]</scope>
    <source>
        <strain evidence="13">Kuenenia_mbr1_ru-nijmegen</strain>
    </source>
</reference>
<evidence type="ECO:0000256" key="3">
    <source>
        <dbReference type="ARBA" id="ARBA00022598"/>
    </source>
</evidence>
<dbReference type="GO" id="GO:0004356">
    <property type="term" value="F:glutamine synthetase activity"/>
    <property type="evidence" value="ECO:0007669"/>
    <property type="project" value="UniProtKB-EC"/>
</dbReference>
<evidence type="ECO:0000256" key="7">
    <source>
        <dbReference type="ARBA" id="ARBA00022842"/>
    </source>
</evidence>
<keyword evidence="14" id="KW-1185">Reference proteome</keyword>
<evidence type="ECO:0000259" key="10">
    <source>
        <dbReference type="PROSITE" id="PS51986"/>
    </source>
</evidence>
<dbReference type="Proteomes" id="UP000221734">
    <property type="component" value="Chromosome Kuenenia_stuttgartiensis_MBR1"/>
</dbReference>
<dbReference type="InterPro" id="IPR036651">
    <property type="entry name" value="Gln_synt_N_sf"/>
</dbReference>
<reference evidence="12 15" key="3">
    <citation type="submission" date="2020-02" db="EMBL/GenBank/DDBJ databases">
        <title>Newly sequenced genome of strain CSTR1 showed variability in Candidatus Kuenenia stuttgartiensis genomes.</title>
        <authorList>
            <person name="Ding C."/>
            <person name="Adrian L."/>
        </authorList>
    </citation>
    <scope>NUCLEOTIDE SEQUENCE [LARGE SCALE GENOMIC DNA]</scope>
    <source>
        <strain evidence="12 15">CSTR1</strain>
    </source>
</reference>
<dbReference type="PANTHER" id="PTHR43785">
    <property type="entry name" value="GAMMA-GLUTAMYLPUTRESCINE SYNTHETASE"/>
    <property type="match status" value="1"/>
</dbReference>
<dbReference type="FunFam" id="3.30.590.10:FF:000003">
    <property type="entry name" value="Glutamine synthetase 2"/>
    <property type="match status" value="1"/>
</dbReference>
<dbReference type="PANTHER" id="PTHR43785:SF12">
    <property type="entry name" value="TYPE-1 GLUTAMINE SYNTHETASE 2"/>
    <property type="match status" value="1"/>
</dbReference>
<dbReference type="AlphaFoldDB" id="A0A2C9CBX8"/>
<dbReference type="InterPro" id="IPR014746">
    <property type="entry name" value="Gln_synth/guanido_kin_cat_dom"/>
</dbReference>
<dbReference type="PROSITE" id="PS51987">
    <property type="entry name" value="GS_CATALYTIC"/>
    <property type="match status" value="1"/>
</dbReference>
<dbReference type="RefSeq" id="WP_099324064.1">
    <property type="nucleotide sequence ID" value="NZ_CP049055.1"/>
</dbReference>
<evidence type="ECO:0000313" key="15">
    <source>
        <dbReference type="Proteomes" id="UP000501926"/>
    </source>
</evidence>
<evidence type="ECO:0000256" key="1">
    <source>
        <dbReference type="ARBA" id="ARBA00001946"/>
    </source>
</evidence>
<dbReference type="OrthoDB" id="9807095at2"/>
<sequence length="448" mass="50894">MSGEHIDLAVINRAKDDKVKLVQLQFTDINGSVKAVTIPIEKFPESLEKGLWFDGSSIEGFTRICESDMFLKPDAGTYALLPWETVAVTARLFCDVYMPDGSPFEGDPRYILKRAIKNARDMNFEYNVGPELEFFLFKPKNDGAVAPTPHDVGSYFDFSPRDLAGNVRADIIFTLEKMGINVEMSHHEVAPGQHEIDFKYAEALRTAENALTFKQVVKSIAHKHDLYATFMPKPIFGICGSGMHCHQSLFDIRTNTNIFFDENDTYKLSRNAKHFIAGQLEHVRAMSAILSPTVNSYKRLVPGYEAPVYICWGQKNRSALIRVPRYSPGREQATRAELRCPDPSNNPYLALAVMLEAGLDGIKRKLELPKATEENVYEFNKDELAYRNIATLPGSLGEALHELKQSALMKRALGSHTYQIYLHSKFSEWDEYRIQVTEWEQKKYLETT</sequence>
<keyword evidence="6" id="KW-0067">ATP-binding</keyword>
<dbReference type="GO" id="GO:0046872">
    <property type="term" value="F:metal ion binding"/>
    <property type="evidence" value="ECO:0007669"/>
    <property type="project" value="UniProtKB-KW"/>
</dbReference>
<feature type="domain" description="GS beta-grasp" evidence="10">
    <location>
        <begin position="17"/>
        <end position="101"/>
    </location>
</feature>
<dbReference type="Gene3D" id="3.30.590.10">
    <property type="entry name" value="Glutamine synthetase/guanido kinase, catalytic domain"/>
    <property type="match status" value="1"/>
</dbReference>
<dbReference type="EMBL" id="LT934425">
    <property type="protein sequence ID" value="SOH03190.1"/>
    <property type="molecule type" value="Genomic_DNA"/>
</dbReference>
<evidence type="ECO:0000256" key="8">
    <source>
        <dbReference type="PROSITE-ProRule" id="PRU01330"/>
    </source>
</evidence>
<evidence type="ECO:0000313" key="13">
    <source>
        <dbReference type="EMBL" id="SOH03190.1"/>
    </source>
</evidence>
<dbReference type="EC" id="6.3.1.2" evidence="12 13"/>
<keyword evidence="4" id="KW-0479">Metal-binding</keyword>
<protein>
    <submittedName>
        <fullName evidence="12">Glutamine synthetase</fullName>
    </submittedName>
    <submittedName>
        <fullName evidence="13">Strongly similar to glutamate-ammonia ligase GlnA</fullName>
        <ecNumber evidence="12 13">6.3.1.2</ecNumber>
    </submittedName>
</protein>
<dbReference type="SMART" id="SM01230">
    <property type="entry name" value="Gln-synt_C"/>
    <property type="match status" value="1"/>
</dbReference>
<keyword evidence="7" id="KW-0460">Magnesium</keyword>
<organism evidence="13 14">
    <name type="scientific">Kuenenia stuttgartiensis</name>
    <dbReference type="NCBI Taxonomy" id="174633"/>
    <lineage>
        <taxon>Bacteria</taxon>
        <taxon>Pseudomonadati</taxon>
        <taxon>Planctomycetota</taxon>
        <taxon>Candidatus Brocadiia</taxon>
        <taxon>Candidatus Brocadiales</taxon>
        <taxon>Candidatus Brocadiaceae</taxon>
        <taxon>Candidatus Kuenenia</taxon>
    </lineage>
</organism>
<gene>
    <name evidence="13" type="primary">glnA_2</name>
    <name evidence="12" type="synonym">glnA</name>
    <name evidence="12" type="ORF">KsCSTR_19440</name>
    <name evidence="13" type="ORF">KSMBR1_0678</name>
</gene>
<name>A0A2C9CBX8_KUEST</name>
<dbReference type="InterPro" id="IPR008146">
    <property type="entry name" value="Gln_synth_cat_dom"/>
</dbReference>
<evidence type="ECO:0000256" key="6">
    <source>
        <dbReference type="ARBA" id="ARBA00022840"/>
    </source>
</evidence>
<evidence type="ECO:0000313" key="12">
    <source>
        <dbReference type="EMBL" id="QII11323.1"/>
    </source>
</evidence>
<comment type="similarity">
    <text evidence="2 8 9">Belongs to the glutamine synthetase family.</text>
</comment>